<keyword evidence="1" id="KW-0472">Membrane</keyword>
<reference evidence="3" key="1">
    <citation type="journal article" date="2019" name="Int. J. Syst. Evol. Microbiol.">
        <title>The Global Catalogue of Microorganisms (GCM) 10K type strain sequencing project: providing services to taxonomists for standard genome sequencing and annotation.</title>
        <authorList>
            <consortium name="The Broad Institute Genomics Platform"/>
            <consortium name="The Broad Institute Genome Sequencing Center for Infectious Disease"/>
            <person name="Wu L."/>
            <person name="Ma J."/>
        </authorList>
    </citation>
    <scope>NUCLEOTIDE SEQUENCE [LARGE SCALE GENOMIC DNA]</scope>
    <source>
        <strain evidence="3">CCUG 63682</strain>
    </source>
</reference>
<proteinExistence type="predicted"/>
<organism evidence="2 3">
    <name type="scientific">Geojedonia litorea</name>
    <dbReference type="NCBI Taxonomy" id="1268269"/>
    <lineage>
        <taxon>Bacteria</taxon>
        <taxon>Pseudomonadati</taxon>
        <taxon>Bacteroidota</taxon>
        <taxon>Flavobacteriia</taxon>
        <taxon>Flavobacteriales</taxon>
        <taxon>Flavobacteriaceae</taxon>
        <taxon>Geojedonia</taxon>
    </lineage>
</organism>
<comment type="caution">
    <text evidence="2">The sequence shown here is derived from an EMBL/GenBank/DDBJ whole genome shotgun (WGS) entry which is preliminary data.</text>
</comment>
<keyword evidence="1" id="KW-0812">Transmembrane</keyword>
<evidence type="ECO:0000313" key="2">
    <source>
        <dbReference type="EMBL" id="MFC4721693.1"/>
    </source>
</evidence>
<feature type="transmembrane region" description="Helical" evidence="1">
    <location>
        <begin position="21"/>
        <end position="40"/>
    </location>
</feature>
<dbReference type="Proteomes" id="UP001595953">
    <property type="component" value="Unassembled WGS sequence"/>
</dbReference>
<name>A0ABV9N4G4_9FLAO</name>
<accession>A0ABV9N4G4</accession>
<evidence type="ECO:0000313" key="3">
    <source>
        <dbReference type="Proteomes" id="UP001595953"/>
    </source>
</evidence>
<keyword evidence="3" id="KW-1185">Reference proteome</keyword>
<keyword evidence="1" id="KW-1133">Transmembrane helix</keyword>
<sequence length="251" mass="29459">MIKFFRKIRQQLLVQNKISKYLFYAIGEIILVVIGILIALQVNMMNEQRKENDFEIKILKEIKGNLLTDLNEISEDIGLMDDINKACLDVKQHLQTLDQPTDSFSISSSILRVTPHFSPINSGYNLLQSHGVRIIKNDNLRNDISFQYDMLYPYYKTYEEERSRFHALHSEPQLLDYFSMYFDKTKDPSFYGLYFEISLEDYQKLKSDSKFLKLITAIAFENKTIQDRAKRVEASINALISNIEVELEKKE</sequence>
<protein>
    <submittedName>
        <fullName evidence="2">Uncharacterized protein</fullName>
    </submittedName>
</protein>
<dbReference type="EMBL" id="JBHSGP010000008">
    <property type="protein sequence ID" value="MFC4721693.1"/>
    <property type="molecule type" value="Genomic_DNA"/>
</dbReference>
<dbReference type="RefSeq" id="WP_387961574.1">
    <property type="nucleotide sequence ID" value="NZ_JBHSGP010000008.1"/>
</dbReference>
<evidence type="ECO:0000256" key="1">
    <source>
        <dbReference type="SAM" id="Phobius"/>
    </source>
</evidence>
<gene>
    <name evidence="2" type="ORF">ACFO5O_05150</name>
</gene>